<dbReference type="InterPro" id="IPR025131">
    <property type="entry name" value="DUF4057"/>
</dbReference>
<dbReference type="PANTHER" id="PTHR31132">
    <property type="entry name" value="N-LYSINE METHYLTRANSFERASE"/>
    <property type="match status" value="1"/>
</dbReference>
<feature type="region of interest" description="Disordered" evidence="1">
    <location>
        <begin position="1"/>
        <end position="70"/>
    </location>
</feature>
<dbReference type="KEGG" id="smo:SELMODRAFT_178549"/>
<evidence type="ECO:0000313" key="3">
    <source>
        <dbReference type="EMBL" id="EFJ18031.1"/>
    </source>
</evidence>
<feature type="region of interest" description="Disordered" evidence="1">
    <location>
        <begin position="195"/>
        <end position="221"/>
    </location>
</feature>
<dbReference type="OMA" id="LLAWPQQ"/>
<evidence type="ECO:0000259" key="2">
    <source>
        <dbReference type="Pfam" id="PF13266"/>
    </source>
</evidence>
<sequence length="299" mass="32297">MSPPPPGKASRNLDLLSWPDNPDASLQIRTPVRVSATNDSKGFASASDESYREYSSAGRPGIRTHQPAGGACTYAFGEQLSSEEAEALLKRRPGSESKMKEMSGNKIFCDEPGAVPAAPERTGVKLFQERKNWIFQAITFGDNDNTSPRKATTQAELAKQKELSGSQAIPDDDAQHKRLQSNAKVKELVGSNIFAPEDKLPQNGSTPVKKIKEPTIPVDDAPGLMVKKRSLTQKTAELCGNDIFKNDPLKTPSDSKHLSSAKLREMSGNDIFADDKPVPRDCLGGVRKPPGGESTIALV</sequence>
<dbReference type="eggNOG" id="ENOG502QR9Q">
    <property type="taxonomic scope" value="Eukaryota"/>
</dbReference>
<reference evidence="3 4" key="1">
    <citation type="journal article" date="2011" name="Science">
        <title>The Selaginella genome identifies genetic changes associated with the evolution of vascular plants.</title>
        <authorList>
            <person name="Banks J.A."/>
            <person name="Nishiyama T."/>
            <person name="Hasebe M."/>
            <person name="Bowman J.L."/>
            <person name="Gribskov M."/>
            <person name="dePamphilis C."/>
            <person name="Albert V.A."/>
            <person name="Aono N."/>
            <person name="Aoyama T."/>
            <person name="Ambrose B.A."/>
            <person name="Ashton N.W."/>
            <person name="Axtell M.J."/>
            <person name="Barker E."/>
            <person name="Barker M.S."/>
            <person name="Bennetzen J.L."/>
            <person name="Bonawitz N.D."/>
            <person name="Chapple C."/>
            <person name="Cheng C."/>
            <person name="Correa L.G."/>
            <person name="Dacre M."/>
            <person name="DeBarry J."/>
            <person name="Dreyer I."/>
            <person name="Elias M."/>
            <person name="Engstrom E.M."/>
            <person name="Estelle M."/>
            <person name="Feng L."/>
            <person name="Finet C."/>
            <person name="Floyd S.K."/>
            <person name="Frommer W.B."/>
            <person name="Fujita T."/>
            <person name="Gramzow L."/>
            <person name="Gutensohn M."/>
            <person name="Harholt J."/>
            <person name="Hattori M."/>
            <person name="Heyl A."/>
            <person name="Hirai T."/>
            <person name="Hiwatashi Y."/>
            <person name="Ishikawa M."/>
            <person name="Iwata M."/>
            <person name="Karol K.G."/>
            <person name="Koehler B."/>
            <person name="Kolukisaoglu U."/>
            <person name="Kubo M."/>
            <person name="Kurata T."/>
            <person name="Lalonde S."/>
            <person name="Li K."/>
            <person name="Li Y."/>
            <person name="Litt A."/>
            <person name="Lyons E."/>
            <person name="Manning G."/>
            <person name="Maruyama T."/>
            <person name="Michael T.P."/>
            <person name="Mikami K."/>
            <person name="Miyazaki S."/>
            <person name="Morinaga S."/>
            <person name="Murata T."/>
            <person name="Mueller-Roeber B."/>
            <person name="Nelson D.R."/>
            <person name="Obara M."/>
            <person name="Oguri Y."/>
            <person name="Olmstead R.G."/>
            <person name="Onodera N."/>
            <person name="Petersen B.L."/>
            <person name="Pils B."/>
            <person name="Prigge M."/>
            <person name="Rensing S.A."/>
            <person name="Riano-Pachon D.M."/>
            <person name="Roberts A.W."/>
            <person name="Sato Y."/>
            <person name="Scheller H.V."/>
            <person name="Schulz B."/>
            <person name="Schulz C."/>
            <person name="Shakirov E.V."/>
            <person name="Shibagaki N."/>
            <person name="Shinohara N."/>
            <person name="Shippen D.E."/>
            <person name="Soerensen I."/>
            <person name="Sotooka R."/>
            <person name="Sugimoto N."/>
            <person name="Sugita M."/>
            <person name="Sumikawa N."/>
            <person name="Tanurdzic M."/>
            <person name="Theissen G."/>
            <person name="Ulvskov P."/>
            <person name="Wakazuki S."/>
            <person name="Weng J.K."/>
            <person name="Willats W.W."/>
            <person name="Wipf D."/>
            <person name="Wolf P.G."/>
            <person name="Yang L."/>
            <person name="Zimmer A.D."/>
            <person name="Zhu Q."/>
            <person name="Mitros T."/>
            <person name="Hellsten U."/>
            <person name="Loque D."/>
            <person name="Otillar R."/>
            <person name="Salamov A."/>
            <person name="Schmutz J."/>
            <person name="Shapiro H."/>
            <person name="Lindquist E."/>
            <person name="Lucas S."/>
            <person name="Rokhsar D."/>
            <person name="Grigoriev I.V."/>
        </authorList>
    </citation>
    <scope>NUCLEOTIDE SEQUENCE [LARGE SCALE GENOMIC DNA]</scope>
</reference>
<name>D8SC61_SELML</name>
<dbReference type="Gramene" id="EFJ18031">
    <property type="protein sequence ID" value="EFJ18031"/>
    <property type="gene ID" value="SELMODRAFT_178549"/>
</dbReference>
<feature type="region of interest" description="Disordered" evidence="1">
    <location>
        <begin position="89"/>
        <end position="115"/>
    </location>
</feature>
<feature type="domain" description="DUF4057" evidence="2">
    <location>
        <begin position="30"/>
        <end position="202"/>
    </location>
</feature>
<dbReference type="HOGENOM" id="CLU_904303_0_0_1"/>
<evidence type="ECO:0000313" key="4">
    <source>
        <dbReference type="Proteomes" id="UP000001514"/>
    </source>
</evidence>
<dbReference type="Proteomes" id="UP000001514">
    <property type="component" value="Unassembled WGS sequence"/>
</dbReference>
<dbReference type="EMBL" id="GL377611">
    <property type="protein sequence ID" value="EFJ18031.1"/>
    <property type="molecule type" value="Genomic_DNA"/>
</dbReference>
<organism evidence="4">
    <name type="scientific">Selaginella moellendorffii</name>
    <name type="common">Spikemoss</name>
    <dbReference type="NCBI Taxonomy" id="88036"/>
    <lineage>
        <taxon>Eukaryota</taxon>
        <taxon>Viridiplantae</taxon>
        <taxon>Streptophyta</taxon>
        <taxon>Embryophyta</taxon>
        <taxon>Tracheophyta</taxon>
        <taxon>Lycopodiopsida</taxon>
        <taxon>Selaginellales</taxon>
        <taxon>Selaginellaceae</taxon>
        <taxon>Selaginella</taxon>
    </lineage>
</organism>
<dbReference type="InParanoid" id="D8SC61"/>
<dbReference type="PANTHER" id="PTHR31132:SF13">
    <property type="entry name" value="N-LYSINE METHYLTRANSFERASE"/>
    <property type="match status" value="1"/>
</dbReference>
<proteinExistence type="predicted"/>
<feature type="compositionally biased region" description="Basic and acidic residues" evidence="1">
    <location>
        <begin position="89"/>
        <end position="103"/>
    </location>
</feature>
<dbReference type="Pfam" id="PF13266">
    <property type="entry name" value="DUF4057"/>
    <property type="match status" value="1"/>
</dbReference>
<dbReference type="AlphaFoldDB" id="D8SC61"/>
<gene>
    <name evidence="3" type="ORF">SELMODRAFT_178549</name>
</gene>
<protein>
    <recommendedName>
        <fullName evidence="2">DUF4057 domain-containing protein</fullName>
    </recommendedName>
</protein>
<evidence type="ECO:0000256" key="1">
    <source>
        <dbReference type="SAM" id="MobiDB-lite"/>
    </source>
</evidence>
<feature type="compositionally biased region" description="Polar residues" evidence="1">
    <location>
        <begin position="142"/>
        <end position="155"/>
    </location>
</feature>
<feature type="region of interest" description="Disordered" evidence="1">
    <location>
        <begin position="142"/>
        <end position="173"/>
    </location>
</feature>
<keyword evidence="4" id="KW-1185">Reference proteome</keyword>
<accession>D8SC61</accession>